<feature type="region of interest" description="Disordered" evidence="1">
    <location>
        <begin position="31"/>
        <end position="82"/>
    </location>
</feature>
<accession>A0A813KFL4</accession>
<feature type="region of interest" description="Disordered" evidence="1">
    <location>
        <begin position="95"/>
        <end position="118"/>
    </location>
</feature>
<feature type="compositionally biased region" description="Basic and acidic residues" evidence="1">
    <location>
        <begin position="56"/>
        <end position="77"/>
    </location>
</feature>
<feature type="compositionally biased region" description="Acidic residues" evidence="1">
    <location>
        <begin position="46"/>
        <end position="55"/>
    </location>
</feature>
<dbReference type="EMBL" id="CAJNNW010029037">
    <property type="protein sequence ID" value="CAE8698690.1"/>
    <property type="molecule type" value="Genomic_DNA"/>
</dbReference>
<proteinExistence type="predicted"/>
<sequence>VYDDEFLEALEANGPEIVPEMLTRSKSGISASLHTPLGATKLGNFADDESPSENEEIPRFGDPRDHSRFGDPRDHSRSPGLDLADVSLGVKYNNVIQDSPEKGKPSIRSSLPKGSMAL</sequence>
<gene>
    <name evidence="2" type="ORF">PGLA2088_LOCUS30849</name>
</gene>
<dbReference type="AlphaFoldDB" id="A0A813KFL4"/>
<protein>
    <submittedName>
        <fullName evidence="2">Uncharacterized protein</fullName>
    </submittedName>
</protein>
<organism evidence="2 3">
    <name type="scientific">Polarella glacialis</name>
    <name type="common">Dinoflagellate</name>
    <dbReference type="NCBI Taxonomy" id="89957"/>
    <lineage>
        <taxon>Eukaryota</taxon>
        <taxon>Sar</taxon>
        <taxon>Alveolata</taxon>
        <taxon>Dinophyceae</taxon>
        <taxon>Suessiales</taxon>
        <taxon>Suessiaceae</taxon>
        <taxon>Polarella</taxon>
    </lineage>
</organism>
<reference evidence="2" key="1">
    <citation type="submission" date="2021-02" db="EMBL/GenBank/DDBJ databases">
        <authorList>
            <person name="Dougan E. K."/>
            <person name="Rhodes N."/>
            <person name="Thang M."/>
            <person name="Chan C."/>
        </authorList>
    </citation>
    <scope>NUCLEOTIDE SEQUENCE</scope>
</reference>
<name>A0A813KFL4_POLGL</name>
<comment type="caution">
    <text evidence="2">The sequence shown here is derived from an EMBL/GenBank/DDBJ whole genome shotgun (WGS) entry which is preliminary data.</text>
</comment>
<feature type="non-terminal residue" evidence="2">
    <location>
        <position position="1"/>
    </location>
</feature>
<evidence type="ECO:0000313" key="3">
    <source>
        <dbReference type="Proteomes" id="UP000626109"/>
    </source>
</evidence>
<dbReference type="Proteomes" id="UP000626109">
    <property type="component" value="Unassembled WGS sequence"/>
</dbReference>
<evidence type="ECO:0000313" key="2">
    <source>
        <dbReference type="EMBL" id="CAE8698690.1"/>
    </source>
</evidence>
<evidence type="ECO:0000256" key="1">
    <source>
        <dbReference type="SAM" id="MobiDB-lite"/>
    </source>
</evidence>